<evidence type="ECO:0000256" key="2">
    <source>
        <dbReference type="ARBA" id="ARBA00022803"/>
    </source>
</evidence>
<accession>C1N9D5</accession>
<dbReference type="RefSeq" id="XP_003064434.1">
    <property type="nucleotide sequence ID" value="XM_003064388.1"/>
</dbReference>
<feature type="compositionally biased region" description="Low complexity" evidence="4">
    <location>
        <begin position="34"/>
        <end position="55"/>
    </location>
</feature>
<dbReference type="GO" id="GO:0006401">
    <property type="term" value="P:RNA catabolic process"/>
    <property type="evidence" value="ECO:0007669"/>
    <property type="project" value="InterPro"/>
</dbReference>
<dbReference type="EMBL" id="GG663751">
    <property type="protein sequence ID" value="EEH51339.1"/>
    <property type="molecule type" value="Genomic_DNA"/>
</dbReference>
<dbReference type="Pfam" id="PF14559">
    <property type="entry name" value="TPR_19"/>
    <property type="match status" value="1"/>
</dbReference>
<dbReference type="OMA" id="CAFAYES"/>
<feature type="repeat" description="TPR" evidence="3">
    <location>
        <begin position="339"/>
        <end position="372"/>
    </location>
</feature>
<keyword evidence="2 3" id="KW-0802">TPR repeat</keyword>
<gene>
    <name evidence="5" type="ORF">MICPUCDRAFT_49254</name>
</gene>
<feature type="compositionally biased region" description="Basic and acidic residues" evidence="4">
    <location>
        <begin position="482"/>
        <end position="497"/>
    </location>
</feature>
<keyword evidence="1" id="KW-0677">Repeat</keyword>
<dbReference type="Proteomes" id="UP000001876">
    <property type="component" value="Unassembled WGS sequence"/>
</dbReference>
<evidence type="ECO:0000313" key="5">
    <source>
        <dbReference type="EMBL" id="EEH51339.1"/>
    </source>
</evidence>
<evidence type="ECO:0000256" key="4">
    <source>
        <dbReference type="SAM" id="MobiDB-lite"/>
    </source>
</evidence>
<name>C1N9D5_MICPC</name>
<dbReference type="OrthoDB" id="10653194at2759"/>
<dbReference type="Pfam" id="PF13181">
    <property type="entry name" value="TPR_8"/>
    <property type="match status" value="1"/>
</dbReference>
<dbReference type="KEGG" id="mpp:MICPUCDRAFT_49254"/>
<feature type="compositionally biased region" description="Basic residues" evidence="4">
    <location>
        <begin position="1"/>
        <end position="10"/>
    </location>
</feature>
<dbReference type="InterPro" id="IPR039226">
    <property type="entry name" value="Ski3/TTC37"/>
</dbReference>
<feature type="region of interest" description="Disordered" evidence="4">
    <location>
        <begin position="1"/>
        <end position="64"/>
    </location>
</feature>
<dbReference type="InterPro" id="IPR019734">
    <property type="entry name" value="TPR_rpt"/>
</dbReference>
<reference evidence="5 6" key="1">
    <citation type="journal article" date="2009" name="Science">
        <title>Green evolution and dynamic adaptations revealed by genomes of the marine picoeukaryotes Micromonas.</title>
        <authorList>
            <person name="Worden A.Z."/>
            <person name="Lee J.H."/>
            <person name="Mock T."/>
            <person name="Rouze P."/>
            <person name="Simmons M.P."/>
            <person name="Aerts A.L."/>
            <person name="Allen A.E."/>
            <person name="Cuvelier M.L."/>
            <person name="Derelle E."/>
            <person name="Everett M.V."/>
            <person name="Foulon E."/>
            <person name="Grimwood J."/>
            <person name="Gundlach H."/>
            <person name="Henrissat B."/>
            <person name="Napoli C."/>
            <person name="McDonald S.M."/>
            <person name="Parker M.S."/>
            <person name="Rombauts S."/>
            <person name="Salamov A."/>
            <person name="Von Dassow P."/>
            <person name="Badger J.H."/>
            <person name="Coutinho P.M."/>
            <person name="Demir E."/>
            <person name="Dubchak I."/>
            <person name="Gentemann C."/>
            <person name="Eikrem W."/>
            <person name="Gready J.E."/>
            <person name="John U."/>
            <person name="Lanier W."/>
            <person name="Lindquist E.A."/>
            <person name="Lucas S."/>
            <person name="Mayer K.F."/>
            <person name="Moreau H."/>
            <person name="Not F."/>
            <person name="Otillar R."/>
            <person name="Panaud O."/>
            <person name="Pangilinan J."/>
            <person name="Paulsen I."/>
            <person name="Piegu B."/>
            <person name="Poliakov A."/>
            <person name="Robbens S."/>
            <person name="Schmutz J."/>
            <person name="Toulza E."/>
            <person name="Wyss T."/>
            <person name="Zelensky A."/>
            <person name="Zhou K."/>
            <person name="Armbrust E.V."/>
            <person name="Bhattacharya D."/>
            <person name="Goodenough U.W."/>
            <person name="Van de Peer Y."/>
            <person name="Grigoriev I.V."/>
        </authorList>
    </citation>
    <scope>NUCLEOTIDE SEQUENCE [LARGE SCALE GENOMIC DNA]</scope>
    <source>
        <strain evidence="5 6">CCMP1545</strain>
    </source>
</reference>
<feature type="region of interest" description="Disordered" evidence="4">
    <location>
        <begin position="464"/>
        <end position="501"/>
    </location>
</feature>
<protein>
    <submittedName>
        <fullName evidence="5">Predicted protein</fullName>
    </submittedName>
</protein>
<feature type="region of interest" description="Disordered" evidence="4">
    <location>
        <begin position="245"/>
        <end position="276"/>
    </location>
</feature>
<dbReference type="SUPFAM" id="SSF48452">
    <property type="entry name" value="TPR-like"/>
    <property type="match status" value="2"/>
</dbReference>
<organism evidence="6">
    <name type="scientific">Micromonas pusilla (strain CCMP1545)</name>
    <name type="common">Picoplanktonic green alga</name>
    <dbReference type="NCBI Taxonomy" id="564608"/>
    <lineage>
        <taxon>Eukaryota</taxon>
        <taxon>Viridiplantae</taxon>
        <taxon>Chlorophyta</taxon>
        <taxon>Mamiellophyceae</taxon>
        <taxon>Mamiellales</taxon>
        <taxon>Mamiellaceae</taxon>
        <taxon>Micromonas</taxon>
    </lineage>
</organism>
<dbReference type="GO" id="GO:0055087">
    <property type="term" value="C:Ski complex"/>
    <property type="evidence" value="ECO:0007669"/>
    <property type="project" value="InterPro"/>
</dbReference>
<sequence length="515" mass="56057">MGWGKKKKKPSAADDAAAAGGRLESAEEPAVVDASASANDAASRSSSKKSSSSSSGGAGASKARTKGAKLLRASEIGEALAVLEEGLDESPHDSVALHALIARCHVANQDWEAATDHFVAALDDAGDAMNLDASNRNSNNPLDAEFFYAMGDAAFRRGMHPECAFAYESALEFGEKRIPKSVSISLVHFHLGATRRALGDHDAARESFAKVTNPLEVSLARADLKCEEAACFEAMGLVEEAERCVREAGEDPSGPPGPSLSIPTHTPRRPPFNSASDAFQLHPDVQTLVWNDPKAENVSKVAWARWRDNPDSSDAEARAIEDLTACLAKRPPMRAKDQAETHARLGAVYAKRKEYQSAEKHLGASCAKAPDNHHAWLQLGELYRETNRDEMAMRAFTKCAEIDERCGGAYRAMAQMFEKHGQTSRAMAMYDKMDPNDPRVLKRKDEILLKCALRLQRAFRGHKARKQNAFKGGGARQVARNYGERAPLRDPDGDKARSIQHWSPYDRVGVVNADP</sequence>
<dbReference type="GeneID" id="9690041"/>
<dbReference type="STRING" id="564608.C1N9D5"/>
<evidence type="ECO:0000256" key="3">
    <source>
        <dbReference type="PROSITE-ProRule" id="PRU00339"/>
    </source>
</evidence>
<dbReference type="PROSITE" id="PS50096">
    <property type="entry name" value="IQ"/>
    <property type="match status" value="1"/>
</dbReference>
<dbReference type="SMART" id="SM00028">
    <property type="entry name" value="TPR"/>
    <property type="match status" value="7"/>
</dbReference>
<keyword evidence="6" id="KW-1185">Reference proteome</keyword>
<dbReference type="PROSITE" id="PS50005">
    <property type="entry name" value="TPR"/>
    <property type="match status" value="2"/>
</dbReference>
<dbReference type="InterPro" id="IPR011990">
    <property type="entry name" value="TPR-like_helical_dom_sf"/>
</dbReference>
<evidence type="ECO:0000313" key="6">
    <source>
        <dbReference type="Proteomes" id="UP000001876"/>
    </source>
</evidence>
<feature type="repeat" description="TPR" evidence="3">
    <location>
        <begin position="373"/>
        <end position="406"/>
    </location>
</feature>
<dbReference type="PANTHER" id="PTHR15704:SF7">
    <property type="entry name" value="SUPERKILLER COMPLEX PROTEIN 3"/>
    <property type="match status" value="1"/>
</dbReference>
<evidence type="ECO:0000256" key="1">
    <source>
        <dbReference type="ARBA" id="ARBA00022737"/>
    </source>
</evidence>
<dbReference type="PANTHER" id="PTHR15704">
    <property type="entry name" value="SUPERKILLER 3 PROTEIN-RELATED"/>
    <property type="match status" value="1"/>
</dbReference>
<dbReference type="AlphaFoldDB" id="C1N9D5"/>
<proteinExistence type="predicted"/>
<dbReference type="Gene3D" id="1.25.40.10">
    <property type="entry name" value="Tetratricopeptide repeat domain"/>
    <property type="match status" value="2"/>
</dbReference>